<reference evidence="3" key="5">
    <citation type="submission" date="2024-05" db="EMBL/GenBank/DDBJ databases">
        <title>Identification of Pectobacterium versatile causing blackleg of potato from New York State with a whole genome sequencing approach.</title>
        <authorList>
            <person name="Ma X."/>
            <person name="Swingle B."/>
        </authorList>
    </citation>
    <scope>NUCLEOTIDE SEQUENCE</scope>
    <source>
        <strain evidence="3">NY1588A</strain>
    </source>
</reference>
<dbReference type="KEGG" id="pec:W5S_3958"/>
<dbReference type="NCBIfam" id="NF033420">
    <property type="entry name" value="T6SS_PAAR_dom"/>
    <property type="match status" value="1"/>
</dbReference>
<dbReference type="Proteomes" id="UP000269665">
    <property type="component" value="Unassembled WGS sequence"/>
</dbReference>
<dbReference type="Pfam" id="PF05488">
    <property type="entry name" value="PAAR_motif"/>
    <property type="match status" value="1"/>
</dbReference>
<evidence type="ECO:0000313" key="5">
    <source>
        <dbReference type="Proteomes" id="UP000008044"/>
    </source>
</evidence>
<dbReference type="AlphaFoldDB" id="A0A0H3IAH5"/>
<dbReference type="HOGENOM" id="CLU_1577007_0_0_6"/>
<dbReference type="EMBL" id="WABS01000115">
    <property type="protein sequence ID" value="MBI0557471.1"/>
    <property type="molecule type" value="Genomic_DNA"/>
</dbReference>
<gene>
    <name evidence="2" type="ordered locus">W5S_3958</name>
    <name evidence="4" type="ORF">C5E00_18715</name>
    <name evidence="3" type="ORF">F6Q06_23870</name>
</gene>
<dbReference type="KEGG" id="ppar:A8F97_17670"/>
<evidence type="ECO:0000313" key="2">
    <source>
        <dbReference type="EMBL" id="AFI92021.1"/>
    </source>
</evidence>
<dbReference type="OrthoDB" id="6975388at2"/>
<reference evidence="7" key="4">
    <citation type="submission" date="2023-07" db="EMBL/GenBank/DDBJ databases">
        <title>Identification of Pectobacterium versatile causing blackleg of potato from New York State with a whole genome sequencing approach.</title>
        <authorList>
            <person name="Ma X."/>
            <person name="Swingle B."/>
        </authorList>
    </citation>
    <scope>NUCLEOTIDE SEQUENCE [LARGE SCALE GENOMIC DNA]</scope>
    <source>
        <strain evidence="7">NY1588A</strain>
    </source>
</reference>
<accession>A0A0H3IAH5</accession>
<evidence type="ECO:0000256" key="1">
    <source>
        <dbReference type="SAM" id="MobiDB-lite"/>
    </source>
</evidence>
<dbReference type="EMBL" id="CP003415">
    <property type="protein sequence ID" value="AFI92021.1"/>
    <property type="molecule type" value="Genomic_DNA"/>
</dbReference>
<organism evidence="2 5">
    <name type="scientific">Pectobacterium parmentieri</name>
    <dbReference type="NCBI Taxonomy" id="1905730"/>
    <lineage>
        <taxon>Bacteria</taxon>
        <taxon>Pseudomonadati</taxon>
        <taxon>Pseudomonadota</taxon>
        <taxon>Gammaproteobacteria</taxon>
        <taxon>Enterobacterales</taxon>
        <taxon>Pectobacteriaceae</taxon>
        <taxon>Pectobacterium</taxon>
    </lineage>
</organism>
<reference evidence="2 5" key="1">
    <citation type="journal article" date="2012" name="J. Bacteriol.">
        <title>Genome sequence of Pectobacterium sp. strain SCC3193.</title>
        <authorList>
            <person name="Koskinen J.P."/>
            <person name="Laine P."/>
            <person name="Niemi O."/>
            <person name="Nykyri J."/>
            <person name="Harjunpaa H."/>
            <person name="Auvinen P."/>
            <person name="Paulin L."/>
            <person name="Pirhonen M."/>
            <person name="Palva T."/>
            <person name="Holm L."/>
        </authorList>
    </citation>
    <scope>NUCLEOTIDE SEQUENCE [LARGE SCALE GENOMIC DNA]</scope>
    <source>
        <strain evidence="2 5">SCC3193</strain>
    </source>
</reference>
<sequence>MARNAAKVGDIGTDHDGFPSTPIIAGSSNVFIDGKSAARVTDPLEEHSKQGSPPHPRHIASGSSTVFVNGLPLAITGGTVDCGGEVVGSGTVFVGDNAPDQSELISLSGLFNEHFCLTDNWNNQPFEYFAYGIITAHNQFEGMTDEAGRTKYLRGLHEEDISLDYIFQIKVGIR</sequence>
<dbReference type="InterPro" id="IPR008727">
    <property type="entry name" value="PAAR_motif"/>
</dbReference>
<evidence type="ECO:0000313" key="4">
    <source>
        <dbReference type="EMBL" id="RKO78672.1"/>
    </source>
</evidence>
<keyword evidence="7" id="KW-1185">Reference proteome</keyword>
<dbReference type="eggNOG" id="COG4104">
    <property type="taxonomic scope" value="Bacteria"/>
</dbReference>
<dbReference type="Gene3D" id="2.60.200.60">
    <property type="match status" value="1"/>
</dbReference>
<dbReference type="PATRIC" id="fig|1166016.3.peg.4026"/>
<dbReference type="STRING" id="1905730.W5S_3958"/>
<evidence type="ECO:0000313" key="7">
    <source>
        <dbReference type="Proteomes" id="UP001194579"/>
    </source>
</evidence>
<proteinExistence type="predicted"/>
<dbReference type="CDD" id="cd14737">
    <property type="entry name" value="PAAR_1"/>
    <property type="match status" value="1"/>
</dbReference>
<protein>
    <submittedName>
        <fullName evidence="2">Paar domain-containing protein family</fullName>
    </submittedName>
    <submittedName>
        <fullName evidence="3">Type VI secretion system PAAR protein</fullName>
    </submittedName>
</protein>
<dbReference type="Proteomes" id="UP001194579">
    <property type="component" value="Unassembled WGS sequence"/>
</dbReference>
<reference evidence="4 6" key="3">
    <citation type="journal article" date="2018" name="BMC Genomics">
        <title>High genomic variability in the plant pathogenic bacterium Pectobacterium parmentieri deciphered from de novo assembled complete genomes.</title>
        <authorList>
            <person name="Zoledowska S."/>
            <person name="Motyka-Pomagruk A."/>
            <person name="Sledz W."/>
            <person name="Mengoni A."/>
            <person name="Lojkowska E."/>
        </authorList>
    </citation>
    <scope>NUCLEOTIDE SEQUENCE [LARGE SCALE GENOMIC DNA]</scope>
    <source>
        <strain evidence="4 6">IFB5626</strain>
    </source>
</reference>
<name>A0A0H3IAH5_PECPM</name>
<reference evidence="2" key="2">
    <citation type="submission" date="2012-03" db="EMBL/GenBank/DDBJ databases">
        <authorList>
            <person name="Koskinen P."/>
            <person name="Laine P."/>
            <person name="Niemi O."/>
            <person name="Nykyri J."/>
            <person name="Harjunpaa H."/>
            <person name="Auvinen P."/>
            <person name="Paulin L."/>
            <person name="Pirhonen M."/>
            <person name="Palva T."/>
            <person name="Holm L."/>
        </authorList>
    </citation>
    <scope>NUCLEOTIDE SEQUENCE</scope>
    <source>
        <strain evidence="2">SCC3193</strain>
    </source>
</reference>
<dbReference type="EMBL" id="PSZG01000001">
    <property type="protein sequence ID" value="RKO78672.1"/>
    <property type="molecule type" value="Genomic_DNA"/>
</dbReference>
<dbReference type="Proteomes" id="UP000008044">
    <property type="component" value="Chromosome"/>
</dbReference>
<evidence type="ECO:0000313" key="6">
    <source>
        <dbReference type="Proteomes" id="UP000269665"/>
    </source>
</evidence>
<feature type="region of interest" description="Disordered" evidence="1">
    <location>
        <begin position="42"/>
        <end position="61"/>
    </location>
</feature>
<evidence type="ECO:0000313" key="3">
    <source>
        <dbReference type="EMBL" id="MBI0557471.1"/>
    </source>
</evidence>